<evidence type="ECO:0000313" key="1">
    <source>
        <dbReference type="EMBL" id="ACU71731.1"/>
    </source>
</evidence>
<proteinExistence type="predicted"/>
<dbReference type="AlphaFoldDB" id="C7Q156"/>
<dbReference type="KEGG" id="cai:Caci_2822"/>
<gene>
    <name evidence="1" type="ordered locus">Caci_2822</name>
</gene>
<reference evidence="1 2" key="1">
    <citation type="journal article" date="2009" name="Stand. Genomic Sci.">
        <title>Complete genome sequence of Catenulispora acidiphila type strain (ID 139908).</title>
        <authorList>
            <person name="Copeland A."/>
            <person name="Lapidus A."/>
            <person name="Glavina Del Rio T."/>
            <person name="Nolan M."/>
            <person name="Lucas S."/>
            <person name="Chen F."/>
            <person name="Tice H."/>
            <person name="Cheng J.F."/>
            <person name="Bruce D."/>
            <person name="Goodwin L."/>
            <person name="Pitluck S."/>
            <person name="Mikhailova N."/>
            <person name="Pati A."/>
            <person name="Ivanova N."/>
            <person name="Mavromatis K."/>
            <person name="Chen A."/>
            <person name="Palaniappan K."/>
            <person name="Chain P."/>
            <person name="Land M."/>
            <person name="Hauser L."/>
            <person name="Chang Y.J."/>
            <person name="Jeffries C.D."/>
            <person name="Chertkov O."/>
            <person name="Brettin T."/>
            <person name="Detter J.C."/>
            <person name="Han C."/>
            <person name="Ali Z."/>
            <person name="Tindall B.J."/>
            <person name="Goker M."/>
            <person name="Bristow J."/>
            <person name="Eisen J.A."/>
            <person name="Markowitz V."/>
            <person name="Hugenholtz P."/>
            <person name="Kyrpides N.C."/>
            <person name="Klenk H.P."/>
        </authorList>
    </citation>
    <scope>NUCLEOTIDE SEQUENCE [LARGE SCALE GENOMIC DNA]</scope>
    <source>
        <strain evidence="2">DSM 44928 / JCM 14897 / NBRC 102108 / NRRL B-24433 / ID139908</strain>
    </source>
</reference>
<dbReference type="EMBL" id="CP001700">
    <property type="protein sequence ID" value="ACU71731.1"/>
    <property type="molecule type" value="Genomic_DNA"/>
</dbReference>
<dbReference type="HOGENOM" id="CLU_2394391_0_0_11"/>
<dbReference type="STRING" id="479433.Caci_2822"/>
<dbReference type="Proteomes" id="UP000000851">
    <property type="component" value="Chromosome"/>
</dbReference>
<name>C7Q156_CATAD</name>
<accession>C7Q156</accession>
<evidence type="ECO:0000313" key="2">
    <source>
        <dbReference type="Proteomes" id="UP000000851"/>
    </source>
</evidence>
<keyword evidence="2" id="KW-1185">Reference proteome</keyword>
<dbReference type="InParanoid" id="C7Q156"/>
<sequence>MRLACRVSWRTVETMTRPPCLPDVMASEIRHTLVPASSITAGDTVRHLDMWFEVRSVMRLNGDVCIALKTASMEQRLVLQVPADAQVMTWTTA</sequence>
<protein>
    <submittedName>
        <fullName evidence="1">Uncharacterized protein</fullName>
    </submittedName>
</protein>
<organism evidence="1 2">
    <name type="scientific">Catenulispora acidiphila (strain DSM 44928 / JCM 14897 / NBRC 102108 / NRRL B-24433 / ID139908)</name>
    <dbReference type="NCBI Taxonomy" id="479433"/>
    <lineage>
        <taxon>Bacteria</taxon>
        <taxon>Bacillati</taxon>
        <taxon>Actinomycetota</taxon>
        <taxon>Actinomycetes</taxon>
        <taxon>Catenulisporales</taxon>
        <taxon>Catenulisporaceae</taxon>
        <taxon>Catenulispora</taxon>
    </lineage>
</organism>